<dbReference type="RefSeq" id="WP_197745130.1">
    <property type="nucleotide sequence ID" value="NZ_LR778175.1"/>
</dbReference>
<organism evidence="1 2">
    <name type="scientific">Candidatus Nitrosacidococcus tergens</name>
    <dbReference type="NCBI Taxonomy" id="553981"/>
    <lineage>
        <taxon>Bacteria</taxon>
        <taxon>Pseudomonadati</taxon>
        <taxon>Pseudomonadota</taxon>
        <taxon>Gammaproteobacteria</taxon>
        <taxon>Chromatiales</taxon>
        <taxon>Chromatiaceae</taxon>
        <taxon>Candidatus Nitrosacidococcus</taxon>
    </lineage>
</organism>
<name>A0A7G1Q9C7_9GAMM</name>
<proteinExistence type="predicted"/>
<reference evidence="1 2" key="1">
    <citation type="submission" date="2020-03" db="EMBL/GenBank/DDBJ databases">
        <authorList>
            <person name="Picone N."/>
        </authorList>
    </citation>
    <scope>NUCLEOTIDE SEQUENCE [LARGE SCALE GENOMIC DNA]</scope>
    <source>
        <strain evidence="1">NSCAC1</strain>
    </source>
</reference>
<sequence length="366" mass="39218">MANQFKIYVVNDTSSIKDFYLFLAAPDELAGDSEVYANSNTFIKIKGNSRDQTNSFTIPIQFVFEVGASNRAVALNTRIDSSTPRDIQYGEQWQATYFPPNQGPNLIKSGSTNNPKSVAIRTIPYDKDTDEGDGWFGSQSFGIKTSSGFAGMTWSPDPGETRTLVPKLEFYIATGTFGENVLADWTSVSSDPAIITEDDFSAGNTGEATVVRTKSGGWDVYTGKLRSSALAAKSNQLSHLYQSHLAICRAHEELIKTAGISSDHNLLGEECVECVLESATVDIDDPGNSTLMGNGDNKITGTMTVSKVLGSIGVGALVLVGGSRFSISNILGKTRFAFTYSGPKSITAISALLVAAKYVSICPSKK</sequence>
<accession>A0A7G1Q9C7</accession>
<keyword evidence="2" id="KW-1185">Reference proteome</keyword>
<gene>
    <name evidence="1" type="ORF">NSCAC_0829</name>
</gene>
<protein>
    <submittedName>
        <fullName evidence="1">Uncharacterized protein</fullName>
    </submittedName>
</protein>
<evidence type="ECO:0000313" key="1">
    <source>
        <dbReference type="EMBL" id="CAB1275761.1"/>
    </source>
</evidence>
<dbReference type="EMBL" id="LR778175">
    <property type="protein sequence ID" value="CAB1275761.1"/>
    <property type="molecule type" value="Genomic_DNA"/>
</dbReference>
<dbReference type="Proteomes" id="UP000516072">
    <property type="component" value="Chromosome"/>
</dbReference>
<evidence type="ECO:0000313" key="2">
    <source>
        <dbReference type="Proteomes" id="UP000516072"/>
    </source>
</evidence>
<dbReference type="KEGG" id="ntg:NSCAC_0829"/>
<dbReference type="AlphaFoldDB" id="A0A7G1Q9C7"/>